<evidence type="ECO:0000313" key="2">
    <source>
        <dbReference type="EMBL" id="KAF0725454.1"/>
    </source>
</evidence>
<accession>A0A6G0WDN7</accession>
<dbReference type="Proteomes" id="UP000481153">
    <property type="component" value="Unassembled WGS sequence"/>
</dbReference>
<name>A0A6G0WDN7_9STRA</name>
<proteinExistence type="predicted"/>
<keyword evidence="1" id="KW-0175">Coiled coil</keyword>
<keyword evidence="3" id="KW-1185">Reference proteome</keyword>
<evidence type="ECO:0000313" key="3">
    <source>
        <dbReference type="Proteomes" id="UP000481153"/>
    </source>
</evidence>
<dbReference type="VEuPathDB" id="FungiDB:AeMF1_013151"/>
<dbReference type="EMBL" id="VJMJ01000242">
    <property type="protein sequence ID" value="KAF0725454.1"/>
    <property type="molecule type" value="Genomic_DNA"/>
</dbReference>
<evidence type="ECO:0000256" key="1">
    <source>
        <dbReference type="SAM" id="Coils"/>
    </source>
</evidence>
<protein>
    <submittedName>
        <fullName evidence="2">Uncharacterized protein</fullName>
    </submittedName>
</protein>
<reference evidence="2 3" key="1">
    <citation type="submission" date="2019-07" db="EMBL/GenBank/DDBJ databases">
        <title>Genomics analysis of Aphanomyces spp. identifies a new class of oomycete effector associated with host adaptation.</title>
        <authorList>
            <person name="Gaulin E."/>
        </authorList>
    </citation>
    <scope>NUCLEOTIDE SEQUENCE [LARGE SCALE GENOMIC DNA]</scope>
    <source>
        <strain evidence="2 3">ATCC 201684</strain>
    </source>
</reference>
<sequence>MIDQSYVIVTTTGINIFGRVYGAGLQSKRHLVLDVYDPSFAVNHTLELSMDDLEDLFQDHKDLLAAGRKDDLVSGIVSMLYFEYPNDDMDGAPRKAPTLHINKEMKVSASKLRRIQRERQRLLEEEEKRLEALRLLTMPRRQRHRILATSVKMCGFRFTVTVHHFPNQIRNFAVAAYHPPSGTQYAIPVGLHHAGKLARVSTPPHQWTKREKYDIANVVVRALRLVRNGCGETALAIQNRVGFYNQSVALERIQTVDSIAEGAFKQHIANAVAFVREDCYKHIHALQLQVARIEEQFAARLSALEATRSELRAKEQQLNEALDDLESKGLGDVADANADKALKAQQRQEIREKRQRLKHERAETLAQIKATQHDITTVLASQQAESAQVNLEIKERLMECEREMDNLHAETKTPFDFYDQRSGAWRPALGFKRLVRHKIEMGTTNKLVAGATALDGHRVRFTVWLLDAHHVQFDFYNPTTSNTAVFVCSKLAWCLWSKENKRTGVDLWSVQKEIPHFVVYPESTSPTAPRELQLQLETLATQLDSVYERLQPLDPRSREAVKCLDELKTLLDKRNHMTKQVEGLYTPLVVALASRMHYQDDGQVQISTLLLDLPKTEVSTSRGTSLWCSCQVFLENHQVVFKVDEKWRNVHPYTDELVVELATESSAEMKIHLELIVASIQVTYAADDNSADDATLEFFD</sequence>
<organism evidence="2 3">
    <name type="scientific">Aphanomyces euteiches</name>
    <dbReference type="NCBI Taxonomy" id="100861"/>
    <lineage>
        <taxon>Eukaryota</taxon>
        <taxon>Sar</taxon>
        <taxon>Stramenopiles</taxon>
        <taxon>Oomycota</taxon>
        <taxon>Saprolegniomycetes</taxon>
        <taxon>Saprolegniales</taxon>
        <taxon>Verrucalvaceae</taxon>
        <taxon>Aphanomyces</taxon>
    </lineage>
</organism>
<feature type="coiled-coil region" evidence="1">
    <location>
        <begin position="105"/>
        <end position="136"/>
    </location>
</feature>
<gene>
    <name evidence="2" type="ORF">Ae201684_016095</name>
</gene>
<feature type="coiled-coil region" evidence="1">
    <location>
        <begin position="294"/>
        <end position="410"/>
    </location>
</feature>
<comment type="caution">
    <text evidence="2">The sequence shown here is derived from an EMBL/GenBank/DDBJ whole genome shotgun (WGS) entry which is preliminary data.</text>
</comment>
<dbReference type="AlphaFoldDB" id="A0A6G0WDN7"/>